<dbReference type="InterPro" id="IPR019734">
    <property type="entry name" value="TPR_rpt"/>
</dbReference>
<dbReference type="PROSITE" id="PS50005">
    <property type="entry name" value="TPR"/>
    <property type="match status" value="2"/>
</dbReference>
<dbReference type="PANTHER" id="PTHR45641:SF19">
    <property type="entry name" value="NEPHROCYSTIN-3"/>
    <property type="match status" value="1"/>
</dbReference>
<accession>A0A815WCZ7</accession>
<evidence type="ECO:0000313" key="5">
    <source>
        <dbReference type="EMBL" id="CAF1541928.1"/>
    </source>
</evidence>
<dbReference type="PROSITE" id="PS51996">
    <property type="entry name" value="TR_MART"/>
    <property type="match status" value="1"/>
</dbReference>
<keyword evidence="1" id="KW-0677">Repeat</keyword>
<dbReference type="InterPro" id="IPR011990">
    <property type="entry name" value="TPR-like_helical_dom_sf"/>
</dbReference>
<organism evidence="5 6">
    <name type="scientific">Adineta ricciae</name>
    <name type="common">Rotifer</name>
    <dbReference type="NCBI Taxonomy" id="249248"/>
    <lineage>
        <taxon>Eukaryota</taxon>
        <taxon>Metazoa</taxon>
        <taxon>Spiralia</taxon>
        <taxon>Gnathifera</taxon>
        <taxon>Rotifera</taxon>
        <taxon>Eurotatoria</taxon>
        <taxon>Bdelloidea</taxon>
        <taxon>Adinetida</taxon>
        <taxon>Adinetidae</taxon>
        <taxon>Adineta</taxon>
    </lineage>
</organism>
<protein>
    <submittedName>
        <fullName evidence="5">Uncharacterized protein</fullName>
    </submittedName>
</protein>
<dbReference type="SUPFAM" id="SSF56399">
    <property type="entry name" value="ADP-ribosylation"/>
    <property type="match status" value="1"/>
</dbReference>
<comment type="caution">
    <text evidence="5">The sequence shown here is derived from an EMBL/GenBank/DDBJ whole genome shotgun (WGS) entry which is preliminary data.</text>
</comment>
<reference evidence="5" key="1">
    <citation type="submission" date="2021-02" db="EMBL/GenBank/DDBJ databases">
        <authorList>
            <person name="Nowell W R."/>
        </authorList>
    </citation>
    <scope>NUCLEOTIDE SEQUENCE</scope>
</reference>
<dbReference type="Proteomes" id="UP000663828">
    <property type="component" value="Unassembled WGS sequence"/>
</dbReference>
<evidence type="ECO:0000313" key="4">
    <source>
        <dbReference type="EMBL" id="CAF1538206.1"/>
    </source>
</evidence>
<dbReference type="Gene3D" id="3.90.176.10">
    <property type="entry name" value="Toxin ADP-ribosyltransferase, Chain A, domain 1"/>
    <property type="match status" value="1"/>
</dbReference>
<evidence type="ECO:0000256" key="2">
    <source>
        <dbReference type="ARBA" id="ARBA00022803"/>
    </source>
</evidence>
<feature type="repeat" description="TPR" evidence="3">
    <location>
        <begin position="491"/>
        <end position="524"/>
    </location>
</feature>
<sequence length="631" mass="73278">MKLYKQRLHKHLLKTFDDAEKCQRYIRSLSSHDRLILIVSGRLGSEVVPAVHHLRQLSVIYVYCFDKKKHKQWTSAFSKIKGVITNLDKLVDQVQSHYAKEQQSKVDEPVLINIFKSDLGHERSMTGLNGQFIYSQLLIDCFLRMKPVGDEIAELVSHCSEYYRDNKAQLKILKEFQQTYSSKKSVWWYTRNSFLYRLLNKSLRMQNISQLFLFRFIICDLRKQLEKYRCTVPVRLYRGQLMSKEELGVLQDSVGGYISINSFLSTSLDREIARSFLCEPNELERVLFQIDADPRLVNIKPFADITGLSDFTQEKEVLMMIGCIFRLLNISCDNDNIWIVSMELCSDDNHSFKPIFDYLKNDYAEGDGQISILPFCTILMEMGKLDEAEHYFLRLLKELPKDHEDVHRCCFLLGIVLTKKGDYDSSLHWHHRALEVREQLGKGNELDQAHSYNCIGNIYRKRGKYWKALNIFQNALDIYKRVLGDGHIDLTKCLANIGNVYQRLDNYSKALEYHLETLSIREKHLPSGHSYIGVSHYNIATAYRYLGKSKLALEHANKSLEISQKSLPPNHPNIAWAIENIGYVHEDTGHLDKALSCLKKAAAIYRETLPSTHQYIIDVERNIQRVSSALN</sequence>
<dbReference type="SMART" id="SM00028">
    <property type="entry name" value="TPR"/>
    <property type="match status" value="5"/>
</dbReference>
<dbReference type="AlphaFoldDB" id="A0A815WCZ7"/>
<dbReference type="OrthoDB" id="5986190at2759"/>
<proteinExistence type="predicted"/>
<dbReference type="Proteomes" id="UP000663852">
    <property type="component" value="Unassembled WGS sequence"/>
</dbReference>
<dbReference type="Pfam" id="PF13424">
    <property type="entry name" value="TPR_12"/>
    <property type="match status" value="2"/>
</dbReference>
<dbReference type="Gene3D" id="1.25.40.10">
    <property type="entry name" value="Tetratricopeptide repeat domain"/>
    <property type="match status" value="2"/>
</dbReference>
<feature type="repeat" description="TPR" evidence="3">
    <location>
        <begin position="449"/>
        <end position="482"/>
    </location>
</feature>
<evidence type="ECO:0000256" key="1">
    <source>
        <dbReference type="ARBA" id="ARBA00022737"/>
    </source>
</evidence>
<dbReference type="Pfam" id="PF13374">
    <property type="entry name" value="TPR_10"/>
    <property type="match status" value="1"/>
</dbReference>
<evidence type="ECO:0000256" key="3">
    <source>
        <dbReference type="PROSITE-ProRule" id="PRU00339"/>
    </source>
</evidence>
<gene>
    <name evidence="4" type="ORF">EDS130_LOCUS45112</name>
    <name evidence="5" type="ORF">XAT740_LOCUS42246</name>
</gene>
<keyword evidence="2 3" id="KW-0802">TPR repeat</keyword>
<evidence type="ECO:0000313" key="6">
    <source>
        <dbReference type="Proteomes" id="UP000663828"/>
    </source>
</evidence>
<dbReference type="SUPFAM" id="SSF48452">
    <property type="entry name" value="TPR-like"/>
    <property type="match status" value="2"/>
</dbReference>
<keyword evidence="6" id="KW-1185">Reference proteome</keyword>
<dbReference type="EMBL" id="CAJNOJ010001005">
    <property type="protein sequence ID" value="CAF1538206.1"/>
    <property type="molecule type" value="Genomic_DNA"/>
</dbReference>
<dbReference type="PANTHER" id="PTHR45641">
    <property type="entry name" value="TETRATRICOPEPTIDE REPEAT PROTEIN (AFU_ORTHOLOGUE AFUA_6G03870)"/>
    <property type="match status" value="1"/>
</dbReference>
<dbReference type="EMBL" id="CAJNOR010005044">
    <property type="protein sequence ID" value="CAF1541928.1"/>
    <property type="molecule type" value="Genomic_DNA"/>
</dbReference>
<name>A0A815WCZ7_ADIRI</name>